<keyword evidence="2" id="KW-0346">Stress response</keyword>
<comment type="caution">
    <text evidence="2">The sequence shown here is derived from an EMBL/GenBank/DDBJ whole genome shotgun (WGS) entry which is preliminary data.</text>
</comment>
<proteinExistence type="predicted"/>
<reference evidence="2" key="2">
    <citation type="submission" date="2023-04" db="EMBL/GenBank/DDBJ databases">
        <authorList>
            <person name="Bruccoleri R.E."/>
            <person name="Oakeley E.J."/>
            <person name="Faust A.-M."/>
            <person name="Dessus-Babus S."/>
            <person name="Altorfer M."/>
            <person name="Burckhardt D."/>
            <person name="Oertli M."/>
            <person name="Naumann U."/>
            <person name="Petersen F."/>
            <person name="Wong J."/>
        </authorList>
    </citation>
    <scope>NUCLEOTIDE SEQUENCE</scope>
    <source>
        <strain evidence="2">GSM-AAB239-AS_SAM_17_03QT</strain>
        <tissue evidence="2">Leaf</tissue>
    </source>
</reference>
<feature type="region of interest" description="Disordered" evidence="1">
    <location>
        <begin position="30"/>
        <end position="50"/>
    </location>
</feature>
<evidence type="ECO:0000313" key="3">
    <source>
        <dbReference type="Proteomes" id="UP001140949"/>
    </source>
</evidence>
<name>A0AAX6HMW0_IRIPA</name>
<protein>
    <submittedName>
        <fullName evidence="2">Heat shock protein 81-1-like</fullName>
    </submittedName>
</protein>
<accession>A0AAX6HMW0</accession>
<organism evidence="2 3">
    <name type="scientific">Iris pallida</name>
    <name type="common">Sweet iris</name>
    <dbReference type="NCBI Taxonomy" id="29817"/>
    <lineage>
        <taxon>Eukaryota</taxon>
        <taxon>Viridiplantae</taxon>
        <taxon>Streptophyta</taxon>
        <taxon>Embryophyta</taxon>
        <taxon>Tracheophyta</taxon>
        <taxon>Spermatophyta</taxon>
        <taxon>Magnoliopsida</taxon>
        <taxon>Liliopsida</taxon>
        <taxon>Asparagales</taxon>
        <taxon>Iridaceae</taxon>
        <taxon>Iridoideae</taxon>
        <taxon>Irideae</taxon>
        <taxon>Iris</taxon>
    </lineage>
</organism>
<dbReference type="AlphaFoldDB" id="A0AAX6HMW0"/>
<dbReference type="EMBL" id="JANAVB010007822">
    <property type="protein sequence ID" value="KAJ6842142.1"/>
    <property type="molecule type" value="Genomic_DNA"/>
</dbReference>
<evidence type="ECO:0000313" key="2">
    <source>
        <dbReference type="EMBL" id="KAJ6842142.1"/>
    </source>
</evidence>
<dbReference type="Proteomes" id="UP001140949">
    <property type="component" value="Unassembled WGS sequence"/>
</dbReference>
<reference evidence="2" key="1">
    <citation type="journal article" date="2023" name="GigaByte">
        <title>Genome assembly of the bearded iris, Iris pallida Lam.</title>
        <authorList>
            <person name="Bruccoleri R.E."/>
            <person name="Oakeley E.J."/>
            <person name="Faust A.M.E."/>
            <person name="Altorfer M."/>
            <person name="Dessus-Babus S."/>
            <person name="Burckhardt D."/>
            <person name="Oertli M."/>
            <person name="Naumann U."/>
            <person name="Petersen F."/>
            <person name="Wong J."/>
        </authorList>
    </citation>
    <scope>NUCLEOTIDE SEQUENCE</scope>
    <source>
        <strain evidence="2">GSM-AAB239-AS_SAM_17_03QT</strain>
    </source>
</reference>
<evidence type="ECO:0000256" key="1">
    <source>
        <dbReference type="SAM" id="MobiDB-lite"/>
    </source>
</evidence>
<gene>
    <name evidence="2" type="ORF">M6B38_303200</name>
</gene>
<sequence>MNAATLSLLRNPNPNFLAFLSIGHGSRAGDVHFPGGDQPAVEPDHQHLLL</sequence>
<keyword evidence="3" id="KW-1185">Reference proteome</keyword>